<comment type="pathway">
    <text evidence="1 5">Protein modification; protein lipoylation via endogenous pathway; protein N(6)-(lipoyl)lysine from octanoyl-[acyl-carrier-protein]: step 1/2.</text>
</comment>
<dbReference type="CDD" id="cd16444">
    <property type="entry name" value="LipB"/>
    <property type="match status" value="1"/>
</dbReference>
<feature type="active site" description="Acyl-thioester intermediate" evidence="6">
    <location>
        <position position="186"/>
    </location>
</feature>
<dbReference type="GO" id="GO:0033819">
    <property type="term" value="F:lipoyl(octanoyl) transferase activity"/>
    <property type="evidence" value="ECO:0007669"/>
    <property type="project" value="UniProtKB-EC"/>
</dbReference>
<evidence type="ECO:0000256" key="8">
    <source>
        <dbReference type="PIRSR" id="PIRSR016262-3"/>
    </source>
</evidence>
<dbReference type="InterPro" id="IPR004143">
    <property type="entry name" value="BPL_LPL_catalytic"/>
</dbReference>
<protein>
    <recommendedName>
        <fullName evidence="5">Octanoyltransferase</fullName>
        <ecNumber evidence="5">2.3.1.181</ecNumber>
    </recommendedName>
</protein>
<dbReference type="GO" id="GO:0009249">
    <property type="term" value="P:protein lipoylation"/>
    <property type="evidence" value="ECO:0007669"/>
    <property type="project" value="InterPro"/>
</dbReference>
<dbReference type="SUPFAM" id="SSF55681">
    <property type="entry name" value="Class II aaRS and biotin synthetases"/>
    <property type="match status" value="1"/>
</dbReference>
<dbReference type="PROSITE" id="PS51733">
    <property type="entry name" value="BPL_LPL_CATALYTIC"/>
    <property type="match status" value="1"/>
</dbReference>
<dbReference type="Proteomes" id="UP001274830">
    <property type="component" value="Unassembled WGS sequence"/>
</dbReference>
<comment type="similarity">
    <text evidence="2 5">Belongs to the LipB family.</text>
</comment>
<keyword evidence="3 5" id="KW-0808">Transferase</keyword>
<evidence type="ECO:0000313" key="11">
    <source>
        <dbReference type="Proteomes" id="UP001274830"/>
    </source>
</evidence>
<accession>A0AAE0WM90</accession>
<dbReference type="PIRSF" id="PIRSF016262">
    <property type="entry name" value="LPLase"/>
    <property type="match status" value="1"/>
</dbReference>
<organism evidence="10 11">
    <name type="scientific">Recurvomyces mirabilis</name>
    <dbReference type="NCBI Taxonomy" id="574656"/>
    <lineage>
        <taxon>Eukaryota</taxon>
        <taxon>Fungi</taxon>
        <taxon>Dikarya</taxon>
        <taxon>Ascomycota</taxon>
        <taxon>Pezizomycotina</taxon>
        <taxon>Dothideomycetes</taxon>
        <taxon>Dothideomycetidae</taxon>
        <taxon>Mycosphaerellales</taxon>
        <taxon>Teratosphaeriaceae</taxon>
        <taxon>Recurvomyces</taxon>
    </lineage>
</organism>
<comment type="function">
    <text evidence="5">Catalyzes the transfer of endogenously produced octanoic acid from octanoyl-acyl-carrier-protein onto the lipoyl domains of lipoate-dependent enzymes. Lipoyl-ACP can also act as a substrate although octanoyl-ACP is likely to be the physiological substrate.</text>
</comment>
<feature type="binding site" evidence="7">
    <location>
        <begin position="168"/>
        <end position="170"/>
    </location>
    <ligand>
        <name>substrate</name>
    </ligand>
</feature>
<keyword evidence="4 5" id="KW-0012">Acyltransferase</keyword>
<dbReference type="PANTHER" id="PTHR10993">
    <property type="entry name" value="OCTANOYLTRANSFERASE"/>
    <property type="match status" value="1"/>
</dbReference>
<evidence type="ECO:0000256" key="4">
    <source>
        <dbReference type="ARBA" id="ARBA00023315"/>
    </source>
</evidence>
<dbReference type="EC" id="2.3.1.181" evidence="5"/>
<dbReference type="PROSITE" id="PS01313">
    <property type="entry name" value="LIPB"/>
    <property type="match status" value="1"/>
</dbReference>
<feature type="binding site" evidence="7">
    <location>
        <begin position="88"/>
        <end position="95"/>
    </location>
    <ligand>
        <name>substrate</name>
    </ligand>
</feature>
<sequence length="236" mass="25888">MLLRHIHLPGLTSYTRAGKLQDKLVAAFLAHKASQGTTPAPPPTIITAEFEKVYTCGRREIGTVSEAQKNYLTETTQWGTASFHEALRGGQTTFHGPGQLIAYPILDLKHHGLTPRCWIHLLESCVIATCAHYGVTAMRTENPGVWVSEQEKICALGVHLRRNITSHGIGLNVSTELGWFKRIVACGLEGKSTTSLLAQGISPRPTVQQVGDVFVRDLVRELRDVDGVEMVDESNP</sequence>
<dbReference type="InterPro" id="IPR020605">
    <property type="entry name" value="Octanoyltransferase_CS"/>
</dbReference>
<feature type="domain" description="BPL/LPL catalytic" evidence="9">
    <location>
        <begin position="39"/>
        <end position="226"/>
    </location>
</feature>
<evidence type="ECO:0000256" key="1">
    <source>
        <dbReference type="ARBA" id="ARBA00004821"/>
    </source>
</evidence>
<dbReference type="NCBIfam" id="TIGR00214">
    <property type="entry name" value="lipB"/>
    <property type="match status" value="1"/>
</dbReference>
<comment type="catalytic activity">
    <reaction evidence="5">
        <text>octanoyl-[ACP] + L-lysyl-[protein] = N(6)-octanoyl-L-lysyl-[protein] + holo-[ACP] + H(+)</text>
        <dbReference type="Rhea" id="RHEA:17665"/>
        <dbReference type="Rhea" id="RHEA-COMP:9636"/>
        <dbReference type="Rhea" id="RHEA-COMP:9685"/>
        <dbReference type="Rhea" id="RHEA-COMP:9752"/>
        <dbReference type="Rhea" id="RHEA-COMP:9928"/>
        <dbReference type="ChEBI" id="CHEBI:15378"/>
        <dbReference type="ChEBI" id="CHEBI:29969"/>
        <dbReference type="ChEBI" id="CHEBI:64479"/>
        <dbReference type="ChEBI" id="CHEBI:78463"/>
        <dbReference type="ChEBI" id="CHEBI:78809"/>
        <dbReference type="EC" id="2.3.1.181"/>
    </reaction>
</comment>
<feature type="binding site" evidence="7">
    <location>
        <begin position="155"/>
        <end position="157"/>
    </location>
    <ligand>
        <name>substrate</name>
    </ligand>
</feature>
<evidence type="ECO:0000256" key="5">
    <source>
        <dbReference type="PIRNR" id="PIRNR016262"/>
    </source>
</evidence>
<dbReference type="EMBL" id="JAUTXT010000020">
    <property type="protein sequence ID" value="KAK3674283.1"/>
    <property type="molecule type" value="Genomic_DNA"/>
</dbReference>
<evidence type="ECO:0000313" key="10">
    <source>
        <dbReference type="EMBL" id="KAK3674283.1"/>
    </source>
</evidence>
<dbReference type="PANTHER" id="PTHR10993:SF7">
    <property type="entry name" value="LIPOYLTRANSFERASE 2, MITOCHONDRIAL-RELATED"/>
    <property type="match status" value="1"/>
</dbReference>
<gene>
    <name evidence="10" type="ORF">LTR78_005752</name>
</gene>
<keyword evidence="11" id="KW-1185">Reference proteome</keyword>
<name>A0AAE0WM90_9PEZI</name>
<dbReference type="InterPro" id="IPR045864">
    <property type="entry name" value="aa-tRNA-synth_II/BPL/LPL"/>
</dbReference>
<evidence type="ECO:0000256" key="6">
    <source>
        <dbReference type="PIRSR" id="PIRSR016262-1"/>
    </source>
</evidence>
<reference evidence="10" key="1">
    <citation type="submission" date="2023-07" db="EMBL/GenBank/DDBJ databases">
        <title>Black Yeasts Isolated from many extreme environments.</title>
        <authorList>
            <person name="Coleine C."/>
            <person name="Stajich J.E."/>
            <person name="Selbmann L."/>
        </authorList>
    </citation>
    <scope>NUCLEOTIDE SEQUENCE</scope>
    <source>
        <strain evidence="10">CCFEE 5485</strain>
    </source>
</reference>
<evidence type="ECO:0000259" key="9">
    <source>
        <dbReference type="PROSITE" id="PS51733"/>
    </source>
</evidence>
<evidence type="ECO:0000256" key="7">
    <source>
        <dbReference type="PIRSR" id="PIRSR016262-2"/>
    </source>
</evidence>
<comment type="caution">
    <text evidence="10">The sequence shown here is derived from an EMBL/GenBank/DDBJ whole genome shotgun (WGS) entry which is preliminary data.</text>
</comment>
<evidence type="ECO:0000256" key="3">
    <source>
        <dbReference type="ARBA" id="ARBA00022679"/>
    </source>
</evidence>
<dbReference type="Pfam" id="PF21948">
    <property type="entry name" value="LplA-B_cat"/>
    <property type="match status" value="1"/>
</dbReference>
<feature type="site" description="Lowers pKa of active site Cys" evidence="8">
    <location>
        <position position="152"/>
    </location>
</feature>
<dbReference type="InterPro" id="IPR000544">
    <property type="entry name" value="Octanoyltransferase"/>
</dbReference>
<evidence type="ECO:0000256" key="2">
    <source>
        <dbReference type="ARBA" id="ARBA00007907"/>
    </source>
</evidence>
<proteinExistence type="inferred from homology"/>
<dbReference type="AlphaFoldDB" id="A0AAE0WM90"/>
<dbReference type="Gene3D" id="3.30.930.10">
    <property type="entry name" value="Bira Bifunctional Protein, Domain 2"/>
    <property type="match status" value="1"/>
</dbReference>